<protein>
    <submittedName>
        <fullName evidence="1">N-acetylglucosamine repressor</fullName>
    </submittedName>
</protein>
<evidence type="ECO:0000313" key="1">
    <source>
        <dbReference type="EMBL" id="GGA93576.1"/>
    </source>
</evidence>
<dbReference type="Proteomes" id="UP000651977">
    <property type="component" value="Unassembled WGS sequence"/>
</dbReference>
<dbReference type="PANTHER" id="PTHR18964">
    <property type="entry name" value="ROK (REPRESSOR, ORF, KINASE) FAMILY"/>
    <property type="match status" value="1"/>
</dbReference>
<sequence length="405" mass="43798">MNDKLIVNVDKVKQVNTAAVYGMIDQQGPISRVKIAEQSQLAPASVTKITRQLLATGLIKEVAQQASTGGRRAISLMTEQANYYFVSVRLGRGEMDISLFDLSGISHAHCCKTMTETEQQALVDDLLTQIDQFIQQQVDSSAKLIAVALTLSGLVNPGEGIVVYTPHYQLRDCPLAKYIEQRFGLPAYIGNDTRAKALAEHYFGATKDCLDSILITVHNGTSAGIIVNGRVFMSQHRDVGEIGHIQVDPLGEKCQCGNVGCLETIVSNNAIVKRIEKLIAQGRPCLLSTPFNINDVCQAANQGDTLCKQVLVQVATVLGNSIAICINLFHPQKIVLGGEIMASEAILLPTIQQCVEHQALSSFSENLPITVAHFQNSPTIGGLALVKRALLDGSLLLRLISDKAE</sequence>
<dbReference type="InterPro" id="IPR036390">
    <property type="entry name" value="WH_DNA-bd_sf"/>
</dbReference>
<proteinExistence type="predicted"/>
<dbReference type="InterPro" id="IPR036388">
    <property type="entry name" value="WH-like_DNA-bd_sf"/>
</dbReference>
<reference evidence="2" key="1">
    <citation type="journal article" date="2019" name="Int. J. Syst. Evol. Microbiol.">
        <title>The Global Catalogue of Microorganisms (GCM) 10K type strain sequencing project: providing services to taxonomists for standard genome sequencing and annotation.</title>
        <authorList>
            <consortium name="The Broad Institute Genomics Platform"/>
            <consortium name="The Broad Institute Genome Sequencing Center for Infectious Disease"/>
            <person name="Wu L."/>
            <person name="Ma J."/>
        </authorList>
    </citation>
    <scope>NUCLEOTIDE SEQUENCE [LARGE SCALE GENOMIC DNA]</scope>
    <source>
        <strain evidence="2">CGMCC 1.10131</strain>
    </source>
</reference>
<dbReference type="InterPro" id="IPR043129">
    <property type="entry name" value="ATPase_NBD"/>
</dbReference>
<gene>
    <name evidence="1" type="primary">nagC</name>
    <name evidence="1" type="ORF">GCM10007414_02860</name>
</gene>
<dbReference type="InterPro" id="IPR000600">
    <property type="entry name" value="ROK"/>
</dbReference>
<dbReference type="RefSeq" id="WP_055731887.1">
    <property type="nucleotide sequence ID" value="NZ_BMDY01000001.1"/>
</dbReference>
<dbReference type="Gene3D" id="1.10.10.10">
    <property type="entry name" value="Winged helix-like DNA-binding domain superfamily/Winged helix DNA-binding domain"/>
    <property type="match status" value="1"/>
</dbReference>
<evidence type="ECO:0000313" key="2">
    <source>
        <dbReference type="Proteomes" id="UP000651977"/>
    </source>
</evidence>
<organism evidence="1 2">
    <name type="scientific">Agarivorans gilvus</name>
    <dbReference type="NCBI Taxonomy" id="680279"/>
    <lineage>
        <taxon>Bacteria</taxon>
        <taxon>Pseudomonadati</taxon>
        <taxon>Pseudomonadota</taxon>
        <taxon>Gammaproteobacteria</taxon>
        <taxon>Alteromonadales</taxon>
        <taxon>Alteromonadaceae</taxon>
        <taxon>Agarivorans</taxon>
    </lineage>
</organism>
<dbReference type="EMBL" id="BMDY01000001">
    <property type="protein sequence ID" value="GGA93576.1"/>
    <property type="molecule type" value="Genomic_DNA"/>
</dbReference>
<name>A0ABQ1HVI7_9ALTE</name>
<comment type="caution">
    <text evidence="1">The sequence shown here is derived from an EMBL/GenBank/DDBJ whole genome shotgun (WGS) entry which is preliminary data.</text>
</comment>
<dbReference type="Pfam" id="PF00480">
    <property type="entry name" value="ROK"/>
    <property type="match status" value="1"/>
</dbReference>
<dbReference type="SUPFAM" id="SSF53067">
    <property type="entry name" value="Actin-like ATPase domain"/>
    <property type="match status" value="1"/>
</dbReference>
<dbReference type="PANTHER" id="PTHR18964:SF175">
    <property type="entry name" value="N-ACETYLGLUCOSAMINE REPRESSOR"/>
    <property type="match status" value="1"/>
</dbReference>
<accession>A0ABQ1HVI7</accession>
<dbReference type="SUPFAM" id="SSF46785">
    <property type="entry name" value="Winged helix' DNA-binding domain"/>
    <property type="match status" value="1"/>
</dbReference>
<dbReference type="Gene3D" id="3.30.420.40">
    <property type="match status" value="2"/>
</dbReference>
<keyword evidence="2" id="KW-1185">Reference proteome</keyword>